<feature type="region of interest" description="Disordered" evidence="1">
    <location>
        <begin position="54"/>
        <end position="83"/>
    </location>
</feature>
<feature type="compositionally biased region" description="Polar residues" evidence="1">
    <location>
        <begin position="64"/>
        <end position="75"/>
    </location>
</feature>
<dbReference type="EMBL" id="JAFNEN010000230">
    <property type="protein sequence ID" value="KAG8188824.1"/>
    <property type="molecule type" value="Genomic_DNA"/>
</dbReference>
<dbReference type="AlphaFoldDB" id="A0AAV6UXG6"/>
<evidence type="ECO:0000313" key="2">
    <source>
        <dbReference type="EMBL" id="KAG8188824.1"/>
    </source>
</evidence>
<organism evidence="2 3">
    <name type="scientific">Oedothorax gibbosus</name>
    <dbReference type="NCBI Taxonomy" id="931172"/>
    <lineage>
        <taxon>Eukaryota</taxon>
        <taxon>Metazoa</taxon>
        <taxon>Ecdysozoa</taxon>
        <taxon>Arthropoda</taxon>
        <taxon>Chelicerata</taxon>
        <taxon>Arachnida</taxon>
        <taxon>Araneae</taxon>
        <taxon>Araneomorphae</taxon>
        <taxon>Entelegynae</taxon>
        <taxon>Araneoidea</taxon>
        <taxon>Linyphiidae</taxon>
        <taxon>Erigoninae</taxon>
        <taxon>Oedothorax</taxon>
    </lineage>
</organism>
<proteinExistence type="predicted"/>
<gene>
    <name evidence="2" type="ORF">JTE90_009211</name>
</gene>
<comment type="caution">
    <text evidence="2">The sequence shown here is derived from an EMBL/GenBank/DDBJ whole genome shotgun (WGS) entry which is preliminary data.</text>
</comment>
<reference evidence="2 3" key="1">
    <citation type="journal article" date="2022" name="Nat. Ecol. Evol.">
        <title>A masculinizing supergene underlies an exaggerated male reproductive morph in a spider.</title>
        <authorList>
            <person name="Hendrickx F."/>
            <person name="De Corte Z."/>
            <person name="Sonet G."/>
            <person name="Van Belleghem S.M."/>
            <person name="Kostlbacher S."/>
            <person name="Vangestel C."/>
        </authorList>
    </citation>
    <scope>NUCLEOTIDE SEQUENCE [LARGE SCALE GENOMIC DNA]</scope>
    <source>
        <strain evidence="2">W744_W776</strain>
    </source>
</reference>
<dbReference type="Proteomes" id="UP000827092">
    <property type="component" value="Unassembled WGS sequence"/>
</dbReference>
<protein>
    <submittedName>
        <fullName evidence="2">Uncharacterized protein</fullName>
    </submittedName>
</protein>
<keyword evidence="3" id="KW-1185">Reference proteome</keyword>
<sequence>MAIEYKRREVPSDGHASVLEFAFESRGCTGIQRRAGEGHTRDLDFSVEPSGYTPVPEKCRRRGTSVSWNSPSNQAGEPAYREEEQGRDTCVLDFVFVSSGYFVSSGCTRHPQQRHRSDVPLALWGSPPSVLHPGRNDCSQCA</sequence>
<accession>A0AAV6UXG6</accession>
<name>A0AAV6UXG6_9ARAC</name>
<evidence type="ECO:0000313" key="3">
    <source>
        <dbReference type="Proteomes" id="UP000827092"/>
    </source>
</evidence>
<evidence type="ECO:0000256" key="1">
    <source>
        <dbReference type="SAM" id="MobiDB-lite"/>
    </source>
</evidence>